<gene>
    <name evidence="8" type="ORF">LTRI10_LOCUS22493</name>
</gene>
<evidence type="ECO:0000313" key="8">
    <source>
        <dbReference type="EMBL" id="CAL1381090.1"/>
    </source>
</evidence>
<dbReference type="PROSITE" id="PS50827">
    <property type="entry name" value="DDT"/>
    <property type="match status" value="1"/>
</dbReference>
<evidence type="ECO:0008006" key="10">
    <source>
        <dbReference type="Google" id="ProtNLM"/>
    </source>
</evidence>
<feature type="domain" description="WAC" evidence="7">
    <location>
        <begin position="22"/>
        <end position="127"/>
    </location>
</feature>
<name>A0AAV2E5F6_9ROSI</name>
<dbReference type="InterPro" id="IPR028942">
    <property type="entry name" value="WHIM1_dom"/>
</dbReference>
<keyword evidence="2" id="KW-0175">Coiled coil</keyword>
<dbReference type="InterPro" id="IPR013136">
    <property type="entry name" value="WSTF_Acf1_Cbp146"/>
</dbReference>
<feature type="compositionally biased region" description="Polar residues" evidence="5">
    <location>
        <begin position="543"/>
        <end position="557"/>
    </location>
</feature>
<feature type="domain" description="DDT" evidence="6">
    <location>
        <begin position="303"/>
        <end position="364"/>
    </location>
</feature>
<feature type="compositionally biased region" description="Basic and acidic residues" evidence="5">
    <location>
        <begin position="558"/>
        <end position="586"/>
    </location>
</feature>
<dbReference type="Proteomes" id="UP001497516">
    <property type="component" value="Chromosome 4"/>
</dbReference>
<reference evidence="8 9" key="1">
    <citation type="submission" date="2024-04" db="EMBL/GenBank/DDBJ databases">
        <authorList>
            <person name="Fracassetti M."/>
        </authorList>
    </citation>
    <scope>NUCLEOTIDE SEQUENCE [LARGE SCALE GENOMIC DNA]</scope>
</reference>
<dbReference type="PANTHER" id="PTHR15546:SF2">
    <property type="entry name" value="DDT DOMAIN-CONTAINING PROTEIN DDB_G0282237"/>
    <property type="match status" value="1"/>
</dbReference>
<evidence type="ECO:0000259" key="7">
    <source>
        <dbReference type="PROSITE" id="PS51136"/>
    </source>
</evidence>
<feature type="region of interest" description="Disordered" evidence="5">
    <location>
        <begin position="462"/>
        <end position="487"/>
    </location>
</feature>
<feature type="compositionally biased region" description="Basic and acidic residues" evidence="5">
    <location>
        <begin position="516"/>
        <end position="531"/>
    </location>
</feature>
<accession>A0AAV2E5F6</accession>
<dbReference type="PANTHER" id="PTHR15546">
    <property type="entry name" value="BROMODOMAIN ADJACENT TO ZINC FINGER DOMAIN, 2A"/>
    <property type="match status" value="1"/>
</dbReference>
<organism evidence="8 9">
    <name type="scientific">Linum trigynum</name>
    <dbReference type="NCBI Taxonomy" id="586398"/>
    <lineage>
        <taxon>Eukaryota</taxon>
        <taxon>Viridiplantae</taxon>
        <taxon>Streptophyta</taxon>
        <taxon>Embryophyta</taxon>
        <taxon>Tracheophyta</taxon>
        <taxon>Spermatophyta</taxon>
        <taxon>Magnoliopsida</taxon>
        <taxon>eudicotyledons</taxon>
        <taxon>Gunneridae</taxon>
        <taxon>Pentapetalae</taxon>
        <taxon>rosids</taxon>
        <taxon>fabids</taxon>
        <taxon>Malpighiales</taxon>
        <taxon>Linaceae</taxon>
        <taxon>Linum</taxon>
    </lineage>
</organism>
<dbReference type="GO" id="GO:0000785">
    <property type="term" value="C:chromatin"/>
    <property type="evidence" value="ECO:0007669"/>
    <property type="project" value="UniProtKB-ARBA"/>
</dbReference>
<feature type="compositionally biased region" description="Basic and acidic residues" evidence="5">
    <location>
        <begin position="462"/>
        <end position="476"/>
    </location>
</feature>
<dbReference type="InterPro" id="IPR053271">
    <property type="entry name" value="DDT_domain"/>
</dbReference>
<dbReference type="InterPro" id="IPR018501">
    <property type="entry name" value="DDT_dom"/>
</dbReference>
<evidence type="ECO:0000313" key="9">
    <source>
        <dbReference type="Proteomes" id="UP001497516"/>
    </source>
</evidence>
<dbReference type="Pfam" id="PF02791">
    <property type="entry name" value="DDT"/>
    <property type="match status" value="1"/>
</dbReference>
<feature type="region of interest" description="Disordered" evidence="5">
    <location>
        <begin position="503"/>
        <end position="586"/>
    </location>
</feature>
<dbReference type="Pfam" id="PF15613">
    <property type="entry name" value="WSD"/>
    <property type="match status" value="1"/>
</dbReference>
<comment type="subcellular location">
    <subcellularLocation>
        <location evidence="1 4">Nucleus</location>
    </subcellularLocation>
</comment>
<evidence type="ECO:0000256" key="1">
    <source>
        <dbReference type="ARBA" id="ARBA00004123"/>
    </source>
</evidence>
<dbReference type="AlphaFoldDB" id="A0AAV2E5F6"/>
<dbReference type="EMBL" id="OZ034817">
    <property type="protein sequence ID" value="CAL1381090.1"/>
    <property type="molecule type" value="Genomic_DNA"/>
</dbReference>
<dbReference type="SMART" id="SM00571">
    <property type="entry name" value="DDT"/>
    <property type="match status" value="1"/>
</dbReference>
<dbReference type="PROSITE" id="PS51136">
    <property type="entry name" value="WAC"/>
    <property type="match status" value="1"/>
</dbReference>
<dbReference type="Pfam" id="PF10537">
    <property type="entry name" value="WAC_Acf1_DNA_bd"/>
    <property type="match status" value="1"/>
</dbReference>
<sequence length="712" mass="82358">MPLLKKTPFPLVEPPEDLEPKHLVYQVRYTKEIFHDYQEYVNRINLYRQRIWTCKISGKANLTYEEALVSERLATEKVQGIPKELMEPALHIIQFSMLPLKDLADTISAKLQEHKYVGDELHARRGDIFFPCKILKVVEDSNGKTSYEIRWLERNKKVSETSVVNGDDLIRKKKLCSRDILKSFIRESTYRRDPWVLHERLAAKHGISSDPPEELKDKVSVLDGVIIDKKRKTAGEGEESGKCKKKKVEDGAEVKDLAIDSKSEDKQVELIKYPIEDLLVLPAADDPVFTERPLPSREFNVPMDCVGDLLLVWDYCSSFGKLLHLWPFSLEDFENAISRKDSNIILIVETHSAFLRLLLKEDGDHYFAAQKRNRKSKITLLNWTEYLCDFIERIGTPDLSASTSTIKRGHYGLLDIQVKLGILRELVNEAVETLIFRKKIDEYVGQRQVLGATLRGEVLEEARKKREEKERSKSEDVANGVSNGHCMVDPEGLPCKLVSVNKHSSQNGEVVRKHKSEVSSEEDHTSDKSDNNDSETASKKSGKGQNQDAENETGTSEEASKQMKDERRLPTEKRSKDQRKEQLNREMEKRVIRTESLGKDRYYNRYWWFQRDGRIFIENSDSKEWGFYSSIEELSALMGSLNQKGERERALHKELEKFYGRICAELQKRSKDLDNKVAVDEAVVRRSTRVRAIPRENPANSYMRYVNKWKED</sequence>
<keyword evidence="3 4" id="KW-0539">Nucleus</keyword>
<keyword evidence="9" id="KW-1185">Reference proteome</keyword>
<proteinExistence type="predicted"/>
<evidence type="ECO:0000256" key="5">
    <source>
        <dbReference type="SAM" id="MobiDB-lite"/>
    </source>
</evidence>
<dbReference type="GO" id="GO:0005634">
    <property type="term" value="C:nucleus"/>
    <property type="evidence" value="ECO:0007669"/>
    <property type="project" value="UniProtKB-SubCell"/>
</dbReference>
<dbReference type="InterPro" id="IPR028941">
    <property type="entry name" value="WHIM2_dom"/>
</dbReference>
<evidence type="ECO:0000256" key="2">
    <source>
        <dbReference type="ARBA" id="ARBA00023054"/>
    </source>
</evidence>
<protein>
    <recommendedName>
        <fullName evidence="10">DDT domain-containing protein</fullName>
    </recommendedName>
</protein>
<evidence type="ECO:0000256" key="4">
    <source>
        <dbReference type="PROSITE-ProRule" id="PRU00475"/>
    </source>
</evidence>
<evidence type="ECO:0000256" key="3">
    <source>
        <dbReference type="ARBA" id="ARBA00023242"/>
    </source>
</evidence>
<dbReference type="Pfam" id="PF15612">
    <property type="entry name" value="WHIM1"/>
    <property type="match status" value="1"/>
</dbReference>
<evidence type="ECO:0000259" key="6">
    <source>
        <dbReference type="PROSITE" id="PS50827"/>
    </source>
</evidence>